<dbReference type="InterPro" id="IPR009003">
    <property type="entry name" value="Peptidase_S1_PA"/>
</dbReference>
<dbReference type="InterPro" id="IPR043504">
    <property type="entry name" value="Peptidase_S1_PA_chymotrypsin"/>
</dbReference>
<sequence length="169" mass="17848">MNGAVIGSVTWKSDVDDVELVQVPPDVPSRGCFSYGCMVGGATPRPRAVGQVIMGPLEREAPVRMLPPASPAPGERFCSSGGVSSVNCNWVSEPNRPWDWGDERGVIARSTNALAMDDGDSGAPIISQQGNFYGISQRKGNGAHVNLQQYLPAADIFEEIGSEYGIAPG</sequence>
<dbReference type="SUPFAM" id="SSF50494">
    <property type="entry name" value="Trypsin-like serine proteases"/>
    <property type="match status" value="1"/>
</dbReference>
<dbReference type="EMBL" id="CP015515">
    <property type="protein sequence ID" value="AND17329.1"/>
    <property type="molecule type" value="Genomic_DNA"/>
</dbReference>
<dbReference type="Gene3D" id="2.40.10.10">
    <property type="entry name" value="Trypsin-like serine proteases"/>
    <property type="match status" value="1"/>
</dbReference>
<keyword evidence="2" id="KW-1185">Reference proteome</keyword>
<dbReference type="Proteomes" id="UP000077071">
    <property type="component" value="Chromosome"/>
</dbReference>
<organism evidence="1 2">
    <name type="scientific">Rathayibacter tritici</name>
    <dbReference type="NCBI Taxonomy" id="33888"/>
    <lineage>
        <taxon>Bacteria</taxon>
        <taxon>Bacillati</taxon>
        <taxon>Actinomycetota</taxon>
        <taxon>Actinomycetes</taxon>
        <taxon>Micrococcales</taxon>
        <taxon>Microbacteriaceae</taxon>
        <taxon>Rathayibacter</taxon>
    </lineage>
</organism>
<proteinExistence type="predicted"/>
<dbReference type="PATRIC" id="fig|33888.3.peg.2454"/>
<evidence type="ECO:0000313" key="1">
    <source>
        <dbReference type="EMBL" id="AND17329.1"/>
    </source>
</evidence>
<evidence type="ECO:0000313" key="2">
    <source>
        <dbReference type="Proteomes" id="UP000077071"/>
    </source>
</evidence>
<name>A0A160KUM4_9MICO</name>
<protein>
    <recommendedName>
        <fullName evidence="3">Peptidase S1 domain-containing protein</fullName>
    </recommendedName>
</protein>
<dbReference type="STRING" id="33888.A6122_2206"/>
<dbReference type="AlphaFoldDB" id="A0A160KUM4"/>
<reference evidence="1 2" key="1">
    <citation type="submission" date="2016-05" db="EMBL/GenBank/DDBJ databases">
        <title>Complete genome sequence of Rathayibacter tritici NCPPB 1953.</title>
        <authorList>
            <person name="Park J."/>
            <person name="Lee H.-H."/>
            <person name="Lee S.-W."/>
            <person name="Seo Y.-S."/>
        </authorList>
    </citation>
    <scope>NUCLEOTIDE SEQUENCE [LARGE SCALE GENOMIC DNA]</scope>
    <source>
        <strain evidence="1 2">NCPPB 1953</strain>
    </source>
</reference>
<accession>A0A160KUM4</accession>
<evidence type="ECO:0008006" key="3">
    <source>
        <dbReference type="Google" id="ProtNLM"/>
    </source>
</evidence>
<dbReference type="KEGG" id="rtn:A6122_2206"/>
<gene>
    <name evidence="1" type="ORF">A6122_2206</name>
</gene>